<accession>A0A1X0Y1N1</accession>
<evidence type="ECO:0000313" key="12">
    <source>
        <dbReference type="EMBL" id="ORJ59111.1"/>
    </source>
</evidence>
<name>A0A1X0Y1N1_9BACT</name>
<dbReference type="CDD" id="cd00464">
    <property type="entry name" value="SK"/>
    <property type="match status" value="1"/>
</dbReference>
<dbReference type="RefSeq" id="WP_085010869.1">
    <property type="nucleotide sequence ID" value="NZ_NAAD01000013.1"/>
</dbReference>
<comment type="function">
    <text evidence="11">Catalyzes the specific phosphorylation of the 3-hydroxyl group of shikimic acid using ATP as a cosubstrate.</text>
</comment>
<dbReference type="InterPro" id="IPR031322">
    <property type="entry name" value="Shikimate/glucono_kinase"/>
</dbReference>
<dbReference type="STRING" id="1969733.B5V00_11115"/>
<evidence type="ECO:0000256" key="9">
    <source>
        <dbReference type="ARBA" id="ARBA00023141"/>
    </source>
</evidence>
<dbReference type="UniPathway" id="UPA00053">
    <property type="reaction ID" value="UER00088"/>
</dbReference>
<comment type="similarity">
    <text evidence="2 11">Belongs to the shikimate kinase family.</text>
</comment>
<dbReference type="SUPFAM" id="SSF52540">
    <property type="entry name" value="P-loop containing nucleoside triphosphate hydrolases"/>
    <property type="match status" value="1"/>
</dbReference>
<evidence type="ECO:0000313" key="13">
    <source>
        <dbReference type="Proteomes" id="UP000193136"/>
    </source>
</evidence>
<dbReference type="GO" id="GO:0005524">
    <property type="term" value="F:ATP binding"/>
    <property type="evidence" value="ECO:0007669"/>
    <property type="project" value="UniProtKB-UniRule"/>
</dbReference>
<keyword evidence="11" id="KW-0963">Cytoplasm</keyword>
<keyword evidence="9 11" id="KW-0057">Aromatic amino acid biosynthesis</keyword>
<dbReference type="PROSITE" id="PS01128">
    <property type="entry name" value="SHIKIMATE_KINASE"/>
    <property type="match status" value="1"/>
</dbReference>
<dbReference type="GO" id="GO:0009073">
    <property type="term" value="P:aromatic amino acid family biosynthetic process"/>
    <property type="evidence" value="ECO:0007669"/>
    <property type="project" value="UniProtKB-KW"/>
</dbReference>
<dbReference type="InterPro" id="IPR027417">
    <property type="entry name" value="P-loop_NTPase"/>
</dbReference>
<keyword evidence="6 11" id="KW-0547">Nucleotide-binding</keyword>
<dbReference type="GO" id="GO:0009423">
    <property type="term" value="P:chorismate biosynthetic process"/>
    <property type="evidence" value="ECO:0007669"/>
    <property type="project" value="UniProtKB-UniRule"/>
</dbReference>
<feature type="binding site" evidence="11">
    <location>
        <position position="65"/>
    </location>
    <ligand>
        <name>substrate</name>
    </ligand>
</feature>
<evidence type="ECO:0000256" key="10">
    <source>
        <dbReference type="ARBA" id="ARBA00048567"/>
    </source>
</evidence>
<dbReference type="GO" id="GO:0005829">
    <property type="term" value="C:cytosol"/>
    <property type="evidence" value="ECO:0007669"/>
    <property type="project" value="TreeGrafter"/>
</dbReference>
<feature type="binding site" evidence="11">
    <location>
        <position position="160"/>
    </location>
    <ligand>
        <name>ATP</name>
        <dbReference type="ChEBI" id="CHEBI:30616"/>
    </ligand>
</feature>
<reference evidence="12 13" key="1">
    <citation type="submission" date="2017-03" db="EMBL/GenBank/DDBJ databases">
        <title>Genome sequence of Geothermobacter sp. EPR-M, Deep-Sea Iron Reducer.</title>
        <authorList>
            <person name="Tully B."/>
            <person name="Savalia P."/>
            <person name="Abuyen K."/>
            <person name="Baughan C."/>
            <person name="Romero E."/>
            <person name="Ronkowski C."/>
            <person name="Torres B."/>
            <person name="Tremblay J."/>
            <person name="Trujillo A."/>
            <person name="Tyler M."/>
            <person name="Perez-Rodriguez I."/>
            <person name="Amend J."/>
        </authorList>
    </citation>
    <scope>NUCLEOTIDE SEQUENCE [LARGE SCALE GENOMIC DNA]</scope>
    <source>
        <strain evidence="12 13">EPR-M</strain>
    </source>
</reference>
<comment type="cofactor">
    <cofactor evidence="11">
        <name>Mg(2+)</name>
        <dbReference type="ChEBI" id="CHEBI:18420"/>
    </cofactor>
    <text evidence="11">Binds 1 Mg(2+) ion per subunit.</text>
</comment>
<dbReference type="Proteomes" id="UP000193136">
    <property type="component" value="Unassembled WGS sequence"/>
</dbReference>
<keyword evidence="13" id="KW-1185">Reference proteome</keyword>
<dbReference type="InterPro" id="IPR023000">
    <property type="entry name" value="Shikimate_kinase_CS"/>
</dbReference>
<evidence type="ECO:0000256" key="7">
    <source>
        <dbReference type="ARBA" id="ARBA00022777"/>
    </source>
</evidence>
<feature type="binding site" evidence="11">
    <location>
        <position position="23"/>
    </location>
    <ligand>
        <name>Mg(2+)</name>
        <dbReference type="ChEBI" id="CHEBI:18420"/>
    </ligand>
</feature>
<evidence type="ECO:0000256" key="1">
    <source>
        <dbReference type="ARBA" id="ARBA00004842"/>
    </source>
</evidence>
<dbReference type="Pfam" id="PF01202">
    <property type="entry name" value="SKI"/>
    <property type="match status" value="1"/>
</dbReference>
<feature type="binding site" evidence="11">
    <location>
        <position position="41"/>
    </location>
    <ligand>
        <name>substrate</name>
    </ligand>
</feature>
<keyword evidence="11" id="KW-0460">Magnesium</keyword>
<feature type="binding site" evidence="11">
    <location>
        <begin position="19"/>
        <end position="24"/>
    </location>
    <ligand>
        <name>ATP</name>
        <dbReference type="ChEBI" id="CHEBI:30616"/>
    </ligand>
</feature>
<evidence type="ECO:0000256" key="3">
    <source>
        <dbReference type="ARBA" id="ARBA00012154"/>
    </source>
</evidence>
<comment type="subunit">
    <text evidence="11">Monomer.</text>
</comment>
<dbReference type="InterPro" id="IPR000623">
    <property type="entry name" value="Shikimate_kinase/TSH1"/>
</dbReference>
<gene>
    <name evidence="11" type="primary">aroK</name>
    <name evidence="12" type="ORF">B5V00_11115</name>
</gene>
<dbReference type="PANTHER" id="PTHR21087">
    <property type="entry name" value="SHIKIMATE KINASE"/>
    <property type="match status" value="1"/>
</dbReference>
<evidence type="ECO:0000256" key="2">
    <source>
        <dbReference type="ARBA" id="ARBA00006997"/>
    </source>
</evidence>
<dbReference type="Gene3D" id="3.40.50.300">
    <property type="entry name" value="P-loop containing nucleotide triphosphate hydrolases"/>
    <property type="match status" value="1"/>
</dbReference>
<evidence type="ECO:0000256" key="5">
    <source>
        <dbReference type="ARBA" id="ARBA00022679"/>
    </source>
</evidence>
<dbReference type="EMBL" id="NAAD01000013">
    <property type="protein sequence ID" value="ORJ59111.1"/>
    <property type="molecule type" value="Genomic_DNA"/>
</dbReference>
<dbReference type="GO" id="GO:0000287">
    <property type="term" value="F:magnesium ion binding"/>
    <property type="evidence" value="ECO:0007669"/>
    <property type="project" value="UniProtKB-UniRule"/>
</dbReference>
<comment type="pathway">
    <text evidence="1 11">Metabolic intermediate biosynthesis; chorismate biosynthesis; chorismate from D-erythrose 4-phosphate and phosphoenolpyruvate: step 5/7.</text>
</comment>
<dbReference type="AlphaFoldDB" id="A0A1X0Y1N1"/>
<evidence type="ECO:0000256" key="11">
    <source>
        <dbReference type="HAMAP-Rule" id="MF_00109"/>
    </source>
</evidence>
<comment type="catalytic activity">
    <reaction evidence="10 11">
        <text>shikimate + ATP = 3-phosphoshikimate + ADP + H(+)</text>
        <dbReference type="Rhea" id="RHEA:13121"/>
        <dbReference type="ChEBI" id="CHEBI:15378"/>
        <dbReference type="ChEBI" id="CHEBI:30616"/>
        <dbReference type="ChEBI" id="CHEBI:36208"/>
        <dbReference type="ChEBI" id="CHEBI:145989"/>
        <dbReference type="ChEBI" id="CHEBI:456216"/>
        <dbReference type="EC" id="2.7.1.71"/>
    </reaction>
</comment>
<keyword evidence="8 11" id="KW-0067">ATP-binding</keyword>
<evidence type="ECO:0000256" key="4">
    <source>
        <dbReference type="ARBA" id="ARBA00022605"/>
    </source>
</evidence>
<comment type="subcellular location">
    <subcellularLocation>
        <location evidence="11">Cytoplasm</location>
    </subcellularLocation>
</comment>
<keyword evidence="7 11" id="KW-0418">Kinase</keyword>
<dbReference type="PRINTS" id="PR01100">
    <property type="entry name" value="SHIKIMTKNASE"/>
</dbReference>
<protein>
    <recommendedName>
        <fullName evidence="3 11">Shikimate kinase</fullName>
        <shortName evidence="11">SK</shortName>
        <ecNumber evidence="3 11">2.7.1.71</ecNumber>
    </recommendedName>
</protein>
<dbReference type="PANTHER" id="PTHR21087:SF16">
    <property type="entry name" value="SHIKIMATE KINASE 1, CHLOROPLASTIC"/>
    <property type="match status" value="1"/>
</dbReference>
<feature type="binding site" evidence="11">
    <location>
        <position position="144"/>
    </location>
    <ligand>
        <name>substrate</name>
    </ligand>
</feature>
<sequence length="182" mass="20502">MVPGHSEWKRNLLLVGFMGAGKTTLGGILSKRCRLDFVDTDQLITEQFGLSVADIFSRYGENAFRVAETELLRNLAARCRHSVIATGGGMVLKDENWRVMRQIGPVVFLRADEQELVERLSSATGRPLADDSDREAILERYRQRLPCYLRADLVVETKNQAPLEVVDAILGGLERVNPKWLF</sequence>
<dbReference type="GO" id="GO:0004765">
    <property type="term" value="F:shikimate kinase activity"/>
    <property type="evidence" value="ECO:0007669"/>
    <property type="project" value="UniProtKB-UniRule"/>
</dbReference>
<dbReference type="HAMAP" id="MF_00109">
    <property type="entry name" value="Shikimate_kinase"/>
    <property type="match status" value="1"/>
</dbReference>
<dbReference type="OrthoDB" id="9800332at2"/>
<dbReference type="EC" id="2.7.1.71" evidence="3 11"/>
<comment type="caution">
    <text evidence="12">The sequence shown here is derived from an EMBL/GenBank/DDBJ whole genome shotgun (WGS) entry which is preliminary data.</text>
</comment>
<dbReference type="GO" id="GO:0008652">
    <property type="term" value="P:amino acid biosynthetic process"/>
    <property type="evidence" value="ECO:0007669"/>
    <property type="project" value="UniProtKB-KW"/>
</dbReference>
<keyword evidence="4 11" id="KW-0028">Amino-acid biosynthesis</keyword>
<keyword evidence="5 11" id="KW-0808">Transferase</keyword>
<evidence type="ECO:0000256" key="8">
    <source>
        <dbReference type="ARBA" id="ARBA00022840"/>
    </source>
</evidence>
<organism evidence="12 13">
    <name type="scientific">Geothermobacter hydrogeniphilus</name>
    <dbReference type="NCBI Taxonomy" id="1969733"/>
    <lineage>
        <taxon>Bacteria</taxon>
        <taxon>Pseudomonadati</taxon>
        <taxon>Thermodesulfobacteriota</taxon>
        <taxon>Desulfuromonadia</taxon>
        <taxon>Desulfuromonadales</taxon>
        <taxon>Geothermobacteraceae</taxon>
        <taxon>Geothermobacter</taxon>
    </lineage>
</organism>
<evidence type="ECO:0000256" key="6">
    <source>
        <dbReference type="ARBA" id="ARBA00022741"/>
    </source>
</evidence>
<keyword evidence="11" id="KW-0479">Metal-binding</keyword>
<proteinExistence type="inferred from homology"/>
<feature type="binding site" evidence="11">
    <location>
        <position position="88"/>
    </location>
    <ligand>
        <name>substrate</name>
    </ligand>
</feature>
<feature type="binding site" evidence="11">
    <location>
        <position position="126"/>
    </location>
    <ligand>
        <name>ATP</name>
        <dbReference type="ChEBI" id="CHEBI:30616"/>
    </ligand>
</feature>